<feature type="chain" id="PRO_5022768759" description="LamG-like jellyroll fold domain-containing protein" evidence="1">
    <location>
        <begin position="22"/>
        <end position="388"/>
    </location>
</feature>
<dbReference type="AlphaFoldDB" id="A0A5C5VGJ5"/>
<evidence type="ECO:0000313" key="2">
    <source>
        <dbReference type="EMBL" id="TWT37173.1"/>
    </source>
</evidence>
<evidence type="ECO:0000256" key="1">
    <source>
        <dbReference type="SAM" id="SignalP"/>
    </source>
</evidence>
<protein>
    <recommendedName>
        <fullName evidence="4">LamG-like jellyroll fold domain-containing protein</fullName>
    </recommendedName>
</protein>
<keyword evidence="3" id="KW-1185">Reference proteome</keyword>
<dbReference type="OrthoDB" id="254354at2"/>
<dbReference type="SUPFAM" id="SSF49899">
    <property type="entry name" value="Concanavalin A-like lectins/glucanases"/>
    <property type="match status" value="1"/>
</dbReference>
<sequence length="388" mass="41629" precursor="true">MRALTLLTSLGLLTLTPYCSAGALALSGPQARIFITDQTDLGNLLTVEARVLFDDTLGSFGMLFNEWQLGVEDKQIRLGPSRQRAYMLGLTAGNFDTTVELQRDAWHHVAWTSNGVSEHWYINGQLISSRALTGTNVRDSPQGLPRIGSISRDDALQPAMNGYVDWLRITKNNLYSGDSFLPPGDNVSAVGGTVLLYNFNDVGAESISNEAGAAHQGTLDSFAQIVPSPNAPPLGDLTGDGQIGVADISAITLAIRNPDAYSLMYPGVDRELVGDLNSDHVLDELDRDALVGWLGVGHKGDYNLDGLVDTSDYVAWRASYGSSLALDADGNQDSFVDAADYTVWRDNPLSLTGSPHDIPEPCSACLACIVGVVLCRPPTRHAFCSAAW</sequence>
<comment type="caution">
    <text evidence="2">The sequence shown here is derived from an EMBL/GenBank/DDBJ whole genome shotgun (WGS) entry which is preliminary data.</text>
</comment>
<dbReference type="InterPro" id="IPR013320">
    <property type="entry name" value="ConA-like_dom_sf"/>
</dbReference>
<proteinExistence type="predicted"/>
<evidence type="ECO:0000313" key="3">
    <source>
        <dbReference type="Proteomes" id="UP000316714"/>
    </source>
</evidence>
<dbReference type="Proteomes" id="UP000316714">
    <property type="component" value="Unassembled WGS sequence"/>
</dbReference>
<feature type="signal peptide" evidence="1">
    <location>
        <begin position="1"/>
        <end position="21"/>
    </location>
</feature>
<keyword evidence="1" id="KW-0732">Signal</keyword>
<dbReference type="EMBL" id="SIHJ01000001">
    <property type="protein sequence ID" value="TWT37173.1"/>
    <property type="molecule type" value="Genomic_DNA"/>
</dbReference>
<dbReference type="Gene3D" id="2.60.120.200">
    <property type="match status" value="1"/>
</dbReference>
<gene>
    <name evidence="2" type="ORF">KOR34_21200</name>
</gene>
<name>A0A5C5VGJ5_9BACT</name>
<evidence type="ECO:0008006" key="4">
    <source>
        <dbReference type="Google" id="ProtNLM"/>
    </source>
</evidence>
<organism evidence="2 3">
    <name type="scientific">Posidoniimonas corsicana</name>
    <dbReference type="NCBI Taxonomy" id="1938618"/>
    <lineage>
        <taxon>Bacteria</taxon>
        <taxon>Pseudomonadati</taxon>
        <taxon>Planctomycetota</taxon>
        <taxon>Planctomycetia</taxon>
        <taxon>Pirellulales</taxon>
        <taxon>Lacipirellulaceae</taxon>
        <taxon>Posidoniimonas</taxon>
    </lineage>
</organism>
<accession>A0A5C5VGJ5</accession>
<reference evidence="2 3" key="1">
    <citation type="submission" date="2019-02" db="EMBL/GenBank/DDBJ databases">
        <title>Deep-cultivation of Planctomycetes and their phenomic and genomic characterization uncovers novel biology.</title>
        <authorList>
            <person name="Wiegand S."/>
            <person name="Jogler M."/>
            <person name="Boedeker C."/>
            <person name="Pinto D."/>
            <person name="Vollmers J."/>
            <person name="Rivas-Marin E."/>
            <person name="Kohn T."/>
            <person name="Peeters S.H."/>
            <person name="Heuer A."/>
            <person name="Rast P."/>
            <person name="Oberbeckmann S."/>
            <person name="Bunk B."/>
            <person name="Jeske O."/>
            <person name="Meyerdierks A."/>
            <person name="Storesund J.E."/>
            <person name="Kallscheuer N."/>
            <person name="Luecker S."/>
            <person name="Lage O.M."/>
            <person name="Pohl T."/>
            <person name="Merkel B.J."/>
            <person name="Hornburger P."/>
            <person name="Mueller R.-W."/>
            <person name="Bruemmer F."/>
            <person name="Labrenz M."/>
            <person name="Spormann A.M."/>
            <person name="Op Den Camp H."/>
            <person name="Overmann J."/>
            <person name="Amann R."/>
            <person name="Jetten M.S.M."/>
            <person name="Mascher T."/>
            <person name="Medema M.H."/>
            <person name="Devos D.P."/>
            <person name="Kaster A.-K."/>
            <person name="Ovreas L."/>
            <person name="Rohde M."/>
            <person name="Galperin M.Y."/>
            <person name="Jogler C."/>
        </authorList>
    </citation>
    <scope>NUCLEOTIDE SEQUENCE [LARGE SCALE GENOMIC DNA]</scope>
    <source>
        <strain evidence="2 3">KOR34</strain>
    </source>
</reference>
<dbReference type="Pfam" id="PF13385">
    <property type="entry name" value="Laminin_G_3"/>
    <property type="match status" value="1"/>
</dbReference>
<dbReference type="RefSeq" id="WP_146564526.1">
    <property type="nucleotide sequence ID" value="NZ_SIHJ01000001.1"/>
</dbReference>